<sequence>MSGKAVETTGEHGPAFREGLFTALSWLTVLPVAGATVFDRTTGRRAMAALPVPGLFLGTVATGIGSVATLLGLSPLLTAVLCVASWELLTRMMHIDGLADVGDALGSYAAPERAREIIADRYTGALGMGAVLVTLAVQVAALSDLLALPSAPAGILIVGMVPALSRMSAMIGCSRLFRPFSEGGFGAMIIGTVPLRWVGFWWLAVTVATGGSAALLLSGSTAVSATVGVAAGGVGGVGFALLVSRHLNRRLGGLNGDCMGALIEMTTAVCALTALIVVRIAQSL</sequence>
<evidence type="ECO:0000256" key="11">
    <source>
        <dbReference type="ARBA" id="ARBA00022842"/>
    </source>
</evidence>
<accession>A0A934M4R6</accession>
<feature type="transmembrane region" description="Helical" evidence="19">
    <location>
        <begin position="262"/>
        <end position="281"/>
    </location>
</feature>
<feature type="transmembrane region" description="Helical" evidence="19">
    <location>
        <begin position="153"/>
        <end position="177"/>
    </location>
</feature>
<comment type="function">
    <text evidence="14 19">Joins adenosylcobinamide-GDP and alpha-ribazole to generate adenosylcobalamin (Ado-cobalamin). Also synthesizes adenosylcobalamin 5'-phosphate from adenosylcobinamide-GDP and alpha-ribazole 5'-phosphate.</text>
</comment>
<comment type="catalytic activity">
    <reaction evidence="18 19">
        <text>alpha-ribazole 5'-phosphate + adenosylcob(III)inamide-GDP = adenosylcob(III)alamin 5'-phosphate + GMP + H(+)</text>
        <dbReference type="Rhea" id="RHEA:23560"/>
        <dbReference type="ChEBI" id="CHEBI:15378"/>
        <dbReference type="ChEBI" id="CHEBI:57918"/>
        <dbReference type="ChEBI" id="CHEBI:58115"/>
        <dbReference type="ChEBI" id="CHEBI:60487"/>
        <dbReference type="ChEBI" id="CHEBI:60493"/>
        <dbReference type="EC" id="2.7.8.26"/>
    </reaction>
</comment>
<dbReference type="GO" id="GO:0009236">
    <property type="term" value="P:cobalamin biosynthetic process"/>
    <property type="evidence" value="ECO:0007669"/>
    <property type="project" value="UniProtKB-UniRule"/>
</dbReference>
<feature type="transmembrane region" description="Helical" evidence="19">
    <location>
        <begin position="20"/>
        <end position="38"/>
    </location>
</feature>
<reference evidence="20" key="1">
    <citation type="submission" date="2020-12" db="EMBL/GenBank/DDBJ databases">
        <title>Genome public.</title>
        <authorList>
            <person name="Sun Q."/>
        </authorList>
    </citation>
    <scope>NUCLEOTIDE SEQUENCE</scope>
    <source>
        <strain evidence="20">CCM 8863</strain>
    </source>
</reference>
<evidence type="ECO:0000256" key="16">
    <source>
        <dbReference type="ARBA" id="ARBA00032853"/>
    </source>
</evidence>
<dbReference type="HAMAP" id="MF_00719">
    <property type="entry name" value="CobS"/>
    <property type="match status" value="1"/>
</dbReference>
<dbReference type="Proteomes" id="UP000645966">
    <property type="component" value="Unassembled WGS sequence"/>
</dbReference>
<organism evidence="20 21">
    <name type="scientific">Corynebacterium meridianum</name>
    <dbReference type="NCBI Taxonomy" id="2765363"/>
    <lineage>
        <taxon>Bacteria</taxon>
        <taxon>Bacillati</taxon>
        <taxon>Actinomycetota</taxon>
        <taxon>Actinomycetes</taxon>
        <taxon>Mycobacteriales</taxon>
        <taxon>Corynebacteriaceae</taxon>
        <taxon>Corynebacterium</taxon>
    </lineage>
</organism>
<evidence type="ECO:0000256" key="3">
    <source>
        <dbReference type="ARBA" id="ARBA00004663"/>
    </source>
</evidence>
<comment type="caution">
    <text evidence="20">The sequence shown here is derived from an EMBL/GenBank/DDBJ whole genome shotgun (WGS) entry which is preliminary data.</text>
</comment>
<dbReference type="GO" id="GO:0051073">
    <property type="term" value="F:adenosylcobinamide-GDP ribazoletransferase activity"/>
    <property type="evidence" value="ECO:0007669"/>
    <property type="project" value="UniProtKB-UniRule"/>
</dbReference>
<evidence type="ECO:0000313" key="21">
    <source>
        <dbReference type="Proteomes" id="UP000645966"/>
    </source>
</evidence>
<comment type="cofactor">
    <cofactor evidence="1 19">
        <name>Mg(2+)</name>
        <dbReference type="ChEBI" id="CHEBI:18420"/>
    </cofactor>
</comment>
<dbReference type="AlphaFoldDB" id="A0A934M4R6"/>
<evidence type="ECO:0000313" key="20">
    <source>
        <dbReference type="EMBL" id="MBI8989331.1"/>
    </source>
</evidence>
<keyword evidence="12 19" id="KW-1133">Transmembrane helix</keyword>
<evidence type="ECO:0000256" key="13">
    <source>
        <dbReference type="ARBA" id="ARBA00023136"/>
    </source>
</evidence>
<evidence type="ECO:0000256" key="4">
    <source>
        <dbReference type="ARBA" id="ARBA00010561"/>
    </source>
</evidence>
<evidence type="ECO:0000256" key="18">
    <source>
        <dbReference type="ARBA" id="ARBA00049504"/>
    </source>
</evidence>
<feature type="transmembrane region" description="Helical" evidence="19">
    <location>
        <begin position="122"/>
        <end position="141"/>
    </location>
</feature>
<dbReference type="EMBL" id="JAEIOS010000011">
    <property type="protein sequence ID" value="MBI8989331.1"/>
    <property type="molecule type" value="Genomic_DNA"/>
</dbReference>
<evidence type="ECO:0000256" key="9">
    <source>
        <dbReference type="ARBA" id="ARBA00022679"/>
    </source>
</evidence>
<keyword evidence="10 19" id="KW-0812">Transmembrane</keyword>
<comment type="pathway">
    <text evidence="3 19">Cofactor biosynthesis; adenosylcobalamin biosynthesis; adenosylcobalamin from cob(II)yrinate a,c-diamide: step 7/7.</text>
</comment>
<evidence type="ECO:0000256" key="8">
    <source>
        <dbReference type="ARBA" id="ARBA00022573"/>
    </source>
</evidence>
<keyword evidence="13 19" id="KW-0472">Membrane</keyword>
<dbReference type="GO" id="GO:0005886">
    <property type="term" value="C:plasma membrane"/>
    <property type="evidence" value="ECO:0007669"/>
    <property type="project" value="UniProtKB-SubCell"/>
</dbReference>
<dbReference type="Pfam" id="PF02654">
    <property type="entry name" value="CobS"/>
    <property type="match status" value="1"/>
</dbReference>
<dbReference type="PANTHER" id="PTHR34148:SF1">
    <property type="entry name" value="ADENOSYLCOBINAMIDE-GDP RIBAZOLETRANSFERASE"/>
    <property type="match status" value="1"/>
</dbReference>
<gene>
    <name evidence="19" type="primary">cobS</name>
    <name evidence="20" type="ORF">JDV75_06090</name>
</gene>
<feature type="transmembrane region" description="Helical" evidence="19">
    <location>
        <begin position="223"/>
        <end position="242"/>
    </location>
</feature>
<evidence type="ECO:0000256" key="6">
    <source>
        <dbReference type="ARBA" id="ARBA00015850"/>
    </source>
</evidence>
<dbReference type="EC" id="2.7.8.26" evidence="5 19"/>
<comment type="similarity">
    <text evidence="4 19">Belongs to the CobS family.</text>
</comment>
<proteinExistence type="inferred from homology"/>
<evidence type="ECO:0000256" key="5">
    <source>
        <dbReference type="ARBA" id="ARBA00013200"/>
    </source>
</evidence>
<evidence type="ECO:0000256" key="17">
    <source>
        <dbReference type="ARBA" id="ARBA00048623"/>
    </source>
</evidence>
<evidence type="ECO:0000256" key="7">
    <source>
        <dbReference type="ARBA" id="ARBA00022475"/>
    </source>
</evidence>
<dbReference type="PANTHER" id="PTHR34148">
    <property type="entry name" value="ADENOSYLCOBINAMIDE-GDP RIBAZOLETRANSFERASE"/>
    <property type="match status" value="1"/>
</dbReference>
<dbReference type="RefSeq" id="WP_198738321.1">
    <property type="nucleotide sequence ID" value="NZ_JAEIOS010000011.1"/>
</dbReference>
<keyword evidence="9 19" id="KW-0808">Transferase</keyword>
<keyword evidence="21" id="KW-1185">Reference proteome</keyword>
<protein>
    <recommendedName>
        <fullName evidence="6 19">Adenosylcobinamide-GDP ribazoletransferase</fullName>
        <ecNumber evidence="5 19">2.7.8.26</ecNumber>
    </recommendedName>
    <alternativeName>
        <fullName evidence="16 19">Cobalamin synthase</fullName>
    </alternativeName>
    <alternativeName>
        <fullName evidence="15 19">Cobalamin-5'-phosphate synthase</fullName>
    </alternativeName>
</protein>
<evidence type="ECO:0000256" key="15">
    <source>
        <dbReference type="ARBA" id="ARBA00032605"/>
    </source>
</evidence>
<dbReference type="InterPro" id="IPR003805">
    <property type="entry name" value="CobS"/>
</dbReference>
<keyword evidence="8 19" id="KW-0169">Cobalamin biosynthesis</keyword>
<keyword evidence="11 19" id="KW-0460">Magnesium</keyword>
<dbReference type="GO" id="GO:0008818">
    <property type="term" value="F:cobalamin 5'-phosphate synthase activity"/>
    <property type="evidence" value="ECO:0007669"/>
    <property type="project" value="UniProtKB-UniRule"/>
</dbReference>
<name>A0A934M4R6_9CORY</name>
<keyword evidence="7 19" id="KW-1003">Cell membrane</keyword>
<evidence type="ECO:0000256" key="14">
    <source>
        <dbReference type="ARBA" id="ARBA00025228"/>
    </source>
</evidence>
<evidence type="ECO:0000256" key="19">
    <source>
        <dbReference type="HAMAP-Rule" id="MF_00719"/>
    </source>
</evidence>
<evidence type="ECO:0000256" key="2">
    <source>
        <dbReference type="ARBA" id="ARBA00004651"/>
    </source>
</evidence>
<evidence type="ECO:0000256" key="1">
    <source>
        <dbReference type="ARBA" id="ARBA00001946"/>
    </source>
</evidence>
<evidence type="ECO:0000256" key="10">
    <source>
        <dbReference type="ARBA" id="ARBA00022692"/>
    </source>
</evidence>
<comment type="subcellular location">
    <subcellularLocation>
        <location evidence="2 19">Cell membrane</location>
        <topology evidence="2 19">Multi-pass membrane protein</topology>
    </subcellularLocation>
</comment>
<feature type="transmembrane region" description="Helical" evidence="19">
    <location>
        <begin position="70"/>
        <end position="89"/>
    </location>
</feature>
<evidence type="ECO:0000256" key="12">
    <source>
        <dbReference type="ARBA" id="ARBA00022989"/>
    </source>
</evidence>
<comment type="catalytic activity">
    <reaction evidence="17 19">
        <text>alpha-ribazole + adenosylcob(III)inamide-GDP = adenosylcob(III)alamin + GMP + H(+)</text>
        <dbReference type="Rhea" id="RHEA:16049"/>
        <dbReference type="ChEBI" id="CHEBI:10329"/>
        <dbReference type="ChEBI" id="CHEBI:15378"/>
        <dbReference type="ChEBI" id="CHEBI:18408"/>
        <dbReference type="ChEBI" id="CHEBI:58115"/>
        <dbReference type="ChEBI" id="CHEBI:60487"/>
        <dbReference type="EC" id="2.7.8.26"/>
    </reaction>
</comment>